<sequence length="100" mass="11857">MSNEILILEKLDKLEQKIEAQNLLMKEVLNFNDACNYLDISASHLYKLTSQKSIPHFCPQGKKLYFNRTELDEWLQRNRQTPTDEIETMAANYLLTHKRK</sequence>
<protein>
    <submittedName>
        <fullName evidence="2">Excisionase family DNA binding protein</fullName>
    </submittedName>
</protein>
<name>A0A4R1RN34_9FLAO</name>
<accession>A0A4R1RN34</accession>
<dbReference type="InterPro" id="IPR010093">
    <property type="entry name" value="SinI_DNA-bd"/>
</dbReference>
<dbReference type="GO" id="GO:0003677">
    <property type="term" value="F:DNA binding"/>
    <property type="evidence" value="ECO:0007669"/>
    <property type="project" value="InterPro"/>
</dbReference>
<dbReference type="EMBL" id="SLUP01000002">
    <property type="protein sequence ID" value="TCL67539.1"/>
    <property type="molecule type" value="Genomic_DNA"/>
</dbReference>
<organism evidence="2 3">
    <name type="scientific">Mariniflexile fucanivorans</name>
    <dbReference type="NCBI Taxonomy" id="264023"/>
    <lineage>
        <taxon>Bacteria</taxon>
        <taxon>Pseudomonadati</taxon>
        <taxon>Bacteroidota</taxon>
        <taxon>Flavobacteriia</taxon>
        <taxon>Flavobacteriales</taxon>
        <taxon>Flavobacteriaceae</taxon>
        <taxon>Mariniflexile</taxon>
    </lineage>
</organism>
<dbReference type="RefSeq" id="WP_132215190.1">
    <property type="nucleotide sequence ID" value="NZ_OX156936.1"/>
</dbReference>
<evidence type="ECO:0000313" key="2">
    <source>
        <dbReference type="EMBL" id="TCL67539.1"/>
    </source>
</evidence>
<feature type="domain" description="Helix-turn-helix" evidence="1">
    <location>
        <begin position="29"/>
        <end position="79"/>
    </location>
</feature>
<reference evidence="2 3" key="1">
    <citation type="submission" date="2019-03" db="EMBL/GenBank/DDBJ databases">
        <title>Genomic Encyclopedia of Type Strains, Phase IV (KMG-IV): sequencing the most valuable type-strain genomes for metagenomic binning, comparative biology and taxonomic classification.</title>
        <authorList>
            <person name="Goeker M."/>
        </authorList>
    </citation>
    <scope>NUCLEOTIDE SEQUENCE [LARGE SCALE GENOMIC DNA]</scope>
    <source>
        <strain evidence="2 3">DSM 18792</strain>
    </source>
</reference>
<keyword evidence="3" id="KW-1185">Reference proteome</keyword>
<proteinExistence type="predicted"/>
<dbReference type="Pfam" id="PF12728">
    <property type="entry name" value="HTH_17"/>
    <property type="match status" value="1"/>
</dbReference>
<dbReference type="NCBIfam" id="TIGR01764">
    <property type="entry name" value="excise"/>
    <property type="match status" value="1"/>
</dbReference>
<evidence type="ECO:0000259" key="1">
    <source>
        <dbReference type="Pfam" id="PF12728"/>
    </source>
</evidence>
<comment type="caution">
    <text evidence="2">The sequence shown here is derived from an EMBL/GenBank/DDBJ whole genome shotgun (WGS) entry which is preliminary data.</text>
</comment>
<dbReference type="OrthoDB" id="597977at2"/>
<dbReference type="Proteomes" id="UP000295455">
    <property type="component" value="Unassembled WGS sequence"/>
</dbReference>
<dbReference type="InterPro" id="IPR041657">
    <property type="entry name" value="HTH_17"/>
</dbReference>
<dbReference type="AlphaFoldDB" id="A0A4R1RN34"/>
<gene>
    <name evidence="2" type="ORF">EV196_10295</name>
</gene>
<evidence type="ECO:0000313" key="3">
    <source>
        <dbReference type="Proteomes" id="UP000295455"/>
    </source>
</evidence>